<organism evidence="1 2">
    <name type="scientific">Hyaloscypha hepaticicola</name>
    <dbReference type="NCBI Taxonomy" id="2082293"/>
    <lineage>
        <taxon>Eukaryota</taxon>
        <taxon>Fungi</taxon>
        <taxon>Dikarya</taxon>
        <taxon>Ascomycota</taxon>
        <taxon>Pezizomycotina</taxon>
        <taxon>Leotiomycetes</taxon>
        <taxon>Helotiales</taxon>
        <taxon>Hyaloscyphaceae</taxon>
        <taxon>Hyaloscypha</taxon>
    </lineage>
</organism>
<protein>
    <submittedName>
        <fullName evidence="1">Uncharacterized protein</fullName>
    </submittedName>
</protein>
<gene>
    <name evidence="1" type="ORF">NA56DRAFT_205370</name>
</gene>
<evidence type="ECO:0000313" key="1">
    <source>
        <dbReference type="EMBL" id="PMD19185.1"/>
    </source>
</evidence>
<evidence type="ECO:0000313" key="2">
    <source>
        <dbReference type="Proteomes" id="UP000235672"/>
    </source>
</evidence>
<accession>A0A2J6PYR8</accession>
<dbReference type="Proteomes" id="UP000235672">
    <property type="component" value="Unassembled WGS sequence"/>
</dbReference>
<reference evidence="1 2" key="1">
    <citation type="submission" date="2016-05" db="EMBL/GenBank/DDBJ databases">
        <title>A degradative enzymes factory behind the ericoid mycorrhizal symbiosis.</title>
        <authorList>
            <consortium name="DOE Joint Genome Institute"/>
            <person name="Martino E."/>
            <person name="Morin E."/>
            <person name="Grelet G."/>
            <person name="Kuo A."/>
            <person name="Kohler A."/>
            <person name="Daghino S."/>
            <person name="Barry K."/>
            <person name="Choi C."/>
            <person name="Cichocki N."/>
            <person name="Clum A."/>
            <person name="Copeland A."/>
            <person name="Hainaut M."/>
            <person name="Haridas S."/>
            <person name="Labutti K."/>
            <person name="Lindquist E."/>
            <person name="Lipzen A."/>
            <person name="Khouja H.-R."/>
            <person name="Murat C."/>
            <person name="Ohm R."/>
            <person name="Olson A."/>
            <person name="Spatafora J."/>
            <person name="Veneault-Fourrey C."/>
            <person name="Henrissat B."/>
            <person name="Grigoriev I."/>
            <person name="Martin F."/>
            <person name="Perotto S."/>
        </authorList>
    </citation>
    <scope>NUCLEOTIDE SEQUENCE [LARGE SCALE GENOMIC DNA]</scope>
    <source>
        <strain evidence="1 2">UAMH 7357</strain>
    </source>
</reference>
<proteinExistence type="predicted"/>
<dbReference type="AlphaFoldDB" id="A0A2J6PYR8"/>
<sequence length="187" mass="20827">MSIDEFCQHFIDPQNCEIGDANQTLLCAVSLVSCITSLIISNDMKRISNMGQLIVPSAFPCLIGYPESSCSFSNSWGSSGNSAIPSYPTHFCLQKSVHSEMWTDTCTSRVTWHRSMPPPPASLTREDEYVPRISCNPLVQVVCPKLFQHCIITSMFLQRYNLLGTLFPTFLYISTLANTATGVDMRL</sequence>
<keyword evidence="2" id="KW-1185">Reference proteome</keyword>
<name>A0A2J6PYR8_9HELO</name>
<dbReference type="EMBL" id="KZ613490">
    <property type="protein sequence ID" value="PMD19185.1"/>
    <property type="molecule type" value="Genomic_DNA"/>
</dbReference>